<keyword evidence="2" id="KW-0472">Membrane</keyword>
<feature type="compositionally biased region" description="Basic and acidic residues" evidence="1">
    <location>
        <begin position="370"/>
        <end position="380"/>
    </location>
</feature>
<dbReference type="OrthoDB" id="504708at2759"/>
<reference evidence="3 4" key="1">
    <citation type="journal article" date="2019" name="Sci. Rep.">
        <title>Orb-weaving spider Araneus ventricosus genome elucidates the spidroin gene catalogue.</title>
        <authorList>
            <person name="Kono N."/>
            <person name="Nakamura H."/>
            <person name="Ohtoshi R."/>
            <person name="Moran D.A.P."/>
            <person name="Shinohara A."/>
            <person name="Yoshida Y."/>
            <person name="Fujiwara M."/>
            <person name="Mori M."/>
            <person name="Tomita M."/>
            <person name="Arakawa K."/>
        </authorList>
    </citation>
    <scope>NUCLEOTIDE SEQUENCE [LARGE SCALE GENOMIC DNA]</scope>
</reference>
<dbReference type="Proteomes" id="UP000499080">
    <property type="component" value="Unassembled WGS sequence"/>
</dbReference>
<proteinExistence type="predicted"/>
<sequence length="421" mass="48503">MSLQNGYKPYCTSASLEFLFIISIIYICLSSSDSYNFSSSLEENLFNKKSSLNSRYGEKSLRLFKRNSGKRCVNTTDCSSEIRGSLCIQNTCVCPQGYLPLKKGAIGCFQVGKHLGNFCNNSAQCGEELTCKNHVCLCPEGFQLFQTQGTNICLLWHKPTRLVDRCRLNEDCTRHDPNTICKKRWCQCNNGYQLFETMLFGRKHKCFKTYRFQCVNSAQCSKLTESPDQHCMCLYGFCHCITDMNFTSFDIPSWADKPNWYQRWKKDLILATRLLFITVILFFVPCFIYVTLGMRERSRQLFSQFVQPSRSPVIHYSQRRNSHLRSLPSYRGLPNMGTLNGRNMGDSHHVEIALHSSGVNSRLVDNRPRLSHLRGCEPSRDFPNTRNLENDAKEEDPPPSYEEIMHKDAIPEEPPPPYRAL</sequence>
<keyword evidence="2" id="KW-0812">Transmembrane</keyword>
<feature type="transmembrane region" description="Helical" evidence="2">
    <location>
        <begin position="12"/>
        <end position="29"/>
    </location>
</feature>
<dbReference type="PANTHER" id="PTHR39069">
    <property type="entry name" value="ECDYSONE-INDUCIBLE GENE E1, ISOFORM A"/>
    <property type="match status" value="1"/>
</dbReference>
<dbReference type="EMBL" id="BGPR01002118">
    <property type="protein sequence ID" value="GBM68017.1"/>
    <property type="molecule type" value="Genomic_DNA"/>
</dbReference>
<name>A0A4Y2HRH1_ARAVE</name>
<feature type="transmembrane region" description="Helical" evidence="2">
    <location>
        <begin position="270"/>
        <end position="292"/>
    </location>
</feature>
<evidence type="ECO:0000313" key="4">
    <source>
        <dbReference type="Proteomes" id="UP000499080"/>
    </source>
</evidence>
<dbReference type="AlphaFoldDB" id="A0A4Y2HRH1"/>
<comment type="caution">
    <text evidence="3">The sequence shown here is derived from an EMBL/GenBank/DDBJ whole genome shotgun (WGS) entry which is preliminary data.</text>
</comment>
<gene>
    <name evidence="3" type="ORF">AVEN_75861_1</name>
</gene>
<keyword evidence="4" id="KW-1185">Reference proteome</keyword>
<evidence type="ECO:0000313" key="3">
    <source>
        <dbReference type="EMBL" id="GBM68017.1"/>
    </source>
</evidence>
<keyword evidence="2" id="KW-1133">Transmembrane helix</keyword>
<evidence type="ECO:0000256" key="1">
    <source>
        <dbReference type="SAM" id="MobiDB-lite"/>
    </source>
</evidence>
<feature type="compositionally biased region" description="Pro residues" evidence="1">
    <location>
        <begin position="412"/>
        <end position="421"/>
    </location>
</feature>
<accession>A0A4Y2HRH1</accession>
<protein>
    <recommendedName>
        <fullName evidence="5">EB domain-containing protein</fullName>
    </recommendedName>
</protein>
<evidence type="ECO:0000256" key="2">
    <source>
        <dbReference type="SAM" id="Phobius"/>
    </source>
</evidence>
<organism evidence="3 4">
    <name type="scientific">Araneus ventricosus</name>
    <name type="common">Orbweaver spider</name>
    <name type="synonym">Epeira ventricosa</name>
    <dbReference type="NCBI Taxonomy" id="182803"/>
    <lineage>
        <taxon>Eukaryota</taxon>
        <taxon>Metazoa</taxon>
        <taxon>Ecdysozoa</taxon>
        <taxon>Arthropoda</taxon>
        <taxon>Chelicerata</taxon>
        <taxon>Arachnida</taxon>
        <taxon>Araneae</taxon>
        <taxon>Araneomorphae</taxon>
        <taxon>Entelegynae</taxon>
        <taxon>Araneoidea</taxon>
        <taxon>Araneidae</taxon>
        <taxon>Araneus</taxon>
    </lineage>
</organism>
<dbReference type="PANTHER" id="PTHR39069:SF8">
    <property type="entry name" value="FI17111P1"/>
    <property type="match status" value="1"/>
</dbReference>
<evidence type="ECO:0008006" key="5">
    <source>
        <dbReference type="Google" id="ProtNLM"/>
    </source>
</evidence>
<feature type="region of interest" description="Disordered" evidence="1">
    <location>
        <begin position="370"/>
        <end position="421"/>
    </location>
</feature>